<keyword evidence="4 6" id="KW-0067">ATP-binding</keyword>
<organism evidence="6 7">
    <name type="scientific">Populibacterium corticicola</name>
    <dbReference type="NCBI Taxonomy" id="1812826"/>
    <lineage>
        <taxon>Bacteria</taxon>
        <taxon>Bacillati</taxon>
        <taxon>Actinomycetota</taxon>
        <taxon>Actinomycetes</taxon>
        <taxon>Micrococcales</taxon>
        <taxon>Jonesiaceae</taxon>
        <taxon>Populibacterium</taxon>
    </lineage>
</organism>
<dbReference type="SUPFAM" id="SSF52540">
    <property type="entry name" value="P-loop containing nucleoside triphosphate hydrolases"/>
    <property type="match status" value="1"/>
</dbReference>
<dbReference type="Pfam" id="PF00005">
    <property type="entry name" value="ABC_tran"/>
    <property type="match status" value="1"/>
</dbReference>
<dbReference type="PROSITE" id="PS50893">
    <property type="entry name" value="ABC_TRANSPORTER_2"/>
    <property type="match status" value="1"/>
</dbReference>
<evidence type="ECO:0000256" key="3">
    <source>
        <dbReference type="ARBA" id="ARBA00022741"/>
    </source>
</evidence>
<dbReference type="Proteomes" id="UP001597391">
    <property type="component" value="Unassembled WGS sequence"/>
</dbReference>
<dbReference type="RefSeq" id="WP_377466615.1">
    <property type="nucleotide sequence ID" value="NZ_JBHUOP010000003.1"/>
</dbReference>
<comment type="caution">
    <text evidence="6">The sequence shown here is derived from an EMBL/GenBank/DDBJ whole genome shotgun (WGS) entry which is preliminary data.</text>
</comment>
<evidence type="ECO:0000256" key="1">
    <source>
        <dbReference type="ARBA" id="ARBA00005417"/>
    </source>
</evidence>
<dbReference type="SMART" id="SM00382">
    <property type="entry name" value="AAA"/>
    <property type="match status" value="1"/>
</dbReference>
<evidence type="ECO:0000313" key="7">
    <source>
        <dbReference type="Proteomes" id="UP001597391"/>
    </source>
</evidence>
<dbReference type="InterPro" id="IPR003593">
    <property type="entry name" value="AAA+_ATPase"/>
</dbReference>
<keyword evidence="2" id="KW-0813">Transport</keyword>
<protein>
    <submittedName>
        <fullName evidence="6">Metal ABC transporter ATP-binding protein</fullName>
    </submittedName>
</protein>
<proteinExistence type="inferred from homology"/>
<sequence>MIEVRDVHVRYGDNIALNGAYVTVDAGTVTGLIGMNGAGKSTLFNAIMGEVPLTHGSILIDGHTPAQARKQNLIAYVPQAEAVDWSFPVSVRDVVMMGRYGYLGPARRARPIDREAIDVALERTGLSELADRQIGQLSGGQRKRVFVARGIAQEARVMLLDEPFAGVDTTTSRALGSVLSELADEGRTVFVSTHDLAALPQLASEVVLLFRRVVASGPPDKVLTPENLAVAFGMRPGGEG</sequence>
<dbReference type="InterPro" id="IPR050153">
    <property type="entry name" value="Metal_Ion_Import_ABC"/>
</dbReference>
<dbReference type="EMBL" id="JBHUOP010000003">
    <property type="protein sequence ID" value="MFD2840737.1"/>
    <property type="molecule type" value="Genomic_DNA"/>
</dbReference>
<evidence type="ECO:0000256" key="2">
    <source>
        <dbReference type="ARBA" id="ARBA00022448"/>
    </source>
</evidence>
<feature type="domain" description="ABC transporter" evidence="5">
    <location>
        <begin position="2"/>
        <end position="236"/>
    </location>
</feature>
<comment type="similarity">
    <text evidence="1">Belongs to the ABC transporter superfamily.</text>
</comment>
<keyword evidence="3" id="KW-0547">Nucleotide-binding</keyword>
<dbReference type="InterPro" id="IPR003439">
    <property type="entry name" value="ABC_transporter-like_ATP-bd"/>
</dbReference>
<dbReference type="CDD" id="cd03235">
    <property type="entry name" value="ABC_Metallic_Cations"/>
    <property type="match status" value="1"/>
</dbReference>
<evidence type="ECO:0000259" key="5">
    <source>
        <dbReference type="PROSITE" id="PS50893"/>
    </source>
</evidence>
<accession>A0ABW5XFV0</accession>
<reference evidence="7" key="1">
    <citation type="journal article" date="2019" name="Int. J. Syst. Evol. Microbiol.">
        <title>The Global Catalogue of Microorganisms (GCM) 10K type strain sequencing project: providing services to taxonomists for standard genome sequencing and annotation.</title>
        <authorList>
            <consortium name="The Broad Institute Genomics Platform"/>
            <consortium name="The Broad Institute Genome Sequencing Center for Infectious Disease"/>
            <person name="Wu L."/>
            <person name="Ma J."/>
        </authorList>
    </citation>
    <scope>NUCLEOTIDE SEQUENCE [LARGE SCALE GENOMIC DNA]</scope>
    <source>
        <strain evidence="7">KCTC 33576</strain>
    </source>
</reference>
<evidence type="ECO:0000256" key="4">
    <source>
        <dbReference type="ARBA" id="ARBA00022840"/>
    </source>
</evidence>
<evidence type="ECO:0000313" key="6">
    <source>
        <dbReference type="EMBL" id="MFD2840737.1"/>
    </source>
</evidence>
<keyword evidence="7" id="KW-1185">Reference proteome</keyword>
<dbReference type="PROSITE" id="PS00211">
    <property type="entry name" value="ABC_TRANSPORTER_1"/>
    <property type="match status" value="1"/>
</dbReference>
<dbReference type="InterPro" id="IPR027417">
    <property type="entry name" value="P-loop_NTPase"/>
</dbReference>
<name>A0ABW5XFV0_9MICO</name>
<dbReference type="InterPro" id="IPR017871">
    <property type="entry name" value="ABC_transporter-like_CS"/>
</dbReference>
<gene>
    <name evidence="6" type="ORF">ACFSYH_09150</name>
</gene>
<dbReference type="PANTHER" id="PTHR42734">
    <property type="entry name" value="METAL TRANSPORT SYSTEM ATP-BINDING PROTEIN TM_0124-RELATED"/>
    <property type="match status" value="1"/>
</dbReference>
<dbReference type="Gene3D" id="3.40.50.300">
    <property type="entry name" value="P-loop containing nucleotide triphosphate hydrolases"/>
    <property type="match status" value="1"/>
</dbReference>
<dbReference type="PANTHER" id="PTHR42734:SF5">
    <property type="entry name" value="IRON TRANSPORT SYSTEM ATP-BINDING PROTEIN HI_0361-RELATED"/>
    <property type="match status" value="1"/>
</dbReference>
<dbReference type="GO" id="GO:0005524">
    <property type="term" value="F:ATP binding"/>
    <property type="evidence" value="ECO:0007669"/>
    <property type="project" value="UniProtKB-KW"/>
</dbReference>